<keyword evidence="1" id="KW-0472">Membrane</keyword>
<dbReference type="InterPro" id="IPR018649">
    <property type="entry name" value="SHOCT"/>
</dbReference>
<evidence type="ECO:0000259" key="2">
    <source>
        <dbReference type="Pfam" id="PF09851"/>
    </source>
</evidence>
<keyword evidence="1" id="KW-0812">Transmembrane</keyword>
<sequence>MWGNMMTHMGNYGWGHMFFGGLMMVLFWGAVIALAVFLARGLARGRSEVGDGVSQRRPTALELLQERYARGEIDQHEYEQHKQDLRH</sequence>
<reference evidence="3 4" key="1">
    <citation type="submission" date="2016-11" db="EMBL/GenBank/DDBJ databases">
        <authorList>
            <person name="Jaros S."/>
            <person name="Januszkiewicz K."/>
            <person name="Wedrychowicz H."/>
        </authorList>
    </citation>
    <scope>NUCLEOTIDE SEQUENCE [LARGE SCALE GENOMIC DNA]</scope>
    <source>
        <strain evidence="3 4">DSM 19980</strain>
    </source>
</reference>
<dbReference type="STRING" id="1121942.SAMN02745148_03264"/>
<dbReference type="RefSeq" id="WP_072824790.1">
    <property type="nucleotide sequence ID" value="NZ_FQUJ01000018.1"/>
</dbReference>
<protein>
    <submittedName>
        <fullName evidence="3">Putative membrane protein</fullName>
    </submittedName>
</protein>
<organism evidence="3 4">
    <name type="scientific">Modicisalibacter ilicicola DSM 19980</name>
    <dbReference type="NCBI Taxonomy" id="1121942"/>
    <lineage>
        <taxon>Bacteria</taxon>
        <taxon>Pseudomonadati</taxon>
        <taxon>Pseudomonadota</taxon>
        <taxon>Gammaproteobacteria</taxon>
        <taxon>Oceanospirillales</taxon>
        <taxon>Halomonadaceae</taxon>
        <taxon>Modicisalibacter</taxon>
    </lineage>
</organism>
<evidence type="ECO:0000313" key="4">
    <source>
        <dbReference type="Proteomes" id="UP000184346"/>
    </source>
</evidence>
<feature type="domain" description="SHOCT" evidence="2">
    <location>
        <begin position="59"/>
        <end position="85"/>
    </location>
</feature>
<accession>A0A1M5DLD1</accession>
<keyword evidence="4" id="KW-1185">Reference proteome</keyword>
<gene>
    <name evidence="3" type="ORF">SAMN02745148_03264</name>
</gene>
<keyword evidence="1" id="KW-1133">Transmembrane helix</keyword>
<dbReference type="AlphaFoldDB" id="A0A1M5DLD1"/>
<dbReference type="Pfam" id="PF09851">
    <property type="entry name" value="SHOCT"/>
    <property type="match status" value="1"/>
</dbReference>
<name>A0A1M5DLD1_9GAMM</name>
<evidence type="ECO:0000256" key="1">
    <source>
        <dbReference type="SAM" id="Phobius"/>
    </source>
</evidence>
<feature type="transmembrane region" description="Helical" evidence="1">
    <location>
        <begin position="12"/>
        <end position="38"/>
    </location>
</feature>
<dbReference type="Proteomes" id="UP000184346">
    <property type="component" value="Unassembled WGS sequence"/>
</dbReference>
<evidence type="ECO:0000313" key="3">
    <source>
        <dbReference type="EMBL" id="SHF67760.1"/>
    </source>
</evidence>
<proteinExistence type="predicted"/>
<dbReference type="EMBL" id="FQUJ01000018">
    <property type="protein sequence ID" value="SHF67760.1"/>
    <property type="molecule type" value="Genomic_DNA"/>
</dbReference>